<proteinExistence type="predicted"/>
<dbReference type="Proteomes" id="UP000003082">
    <property type="component" value="Unassembled WGS sequence"/>
</dbReference>
<sequence>MRGFMTTGLSCFDPAFLGNFIAVHRKIASMRLEILLFDGSNGLLNSYRDIGL</sequence>
<accession>B9D5R4</accession>
<evidence type="ECO:0000313" key="2">
    <source>
        <dbReference type="Proteomes" id="UP000003082"/>
    </source>
</evidence>
<comment type="caution">
    <text evidence="1">The sequence shown here is derived from an EMBL/GenBank/DDBJ whole genome shotgun (WGS) entry which is preliminary data.</text>
</comment>
<gene>
    <name evidence="1" type="ORF">CAMRE0001_0588</name>
</gene>
<dbReference type="AlphaFoldDB" id="B9D5R4"/>
<evidence type="ECO:0000313" key="1">
    <source>
        <dbReference type="EMBL" id="EEF12677.1"/>
    </source>
</evidence>
<dbReference type="EMBL" id="ACFU01000043">
    <property type="protein sequence ID" value="EEF12677.1"/>
    <property type="molecule type" value="Genomic_DNA"/>
</dbReference>
<protein>
    <submittedName>
        <fullName evidence="1">Uncharacterized protein</fullName>
    </submittedName>
</protein>
<name>B9D5R4_CAMRE</name>
<organism evidence="1 2">
    <name type="scientific">Campylobacter rectus RM3267</name>
    <dbReference type="NCBI Taxonomy" id="553218"/>
    <lineage>
        <taxon>Bacteria</taxon>
        <taxon>Pseudomonadati</taxon>
        <taxon>Campylobacterota</taxon>
        <taxon>Epsilonproteobacteria</taxon>
        <taxon>Campylobacterales</taxon>
        <taxon>Campylobacteraceae</taxon>
        <taxon>Campylobacter</taxon>
    </lineage>
</organism>
<dbReference type="STRING" id="553218.CAMRE0001_0588"/>
<reference evidence="1 2" key="1">
    <citation type="submission" date="2008-08" db="EMBL/GenBank/DDBJ databases">
        <authorList>
            <person name="Madupu R."/>
            <person name="Durkin A.S."/>
            <person name="Torralba M."/>
            <person name="Methe B."/>
            <person name="Sutton G.G."/>
            <person name="Strausberg R.L."/>
            <person name="Nelson K.E."/>
        </authorList>
    </citation>
    <scope>NUCLEOTIDE SEQUENCE [LARGE SCALE GENOMIC DNA]</scope>
    <source>
        <strain evidence="1 2">RM3267</strain>
    </source>
</reference>
<keyword evidence="2" id="KW-1185">Reference proteome</keyword>